<dbReference type="AlphaFoldDB" id="A0A316ZDX3"/>
<keyword evidence="3" id="KW-1185">Reference proteome</keyword>
<name>A0A316ZDX3_9BASI</name>
<feature type="region of interest" description="Disordered" evidence="1">
    <location>
        <begin position="460"/>
        <end position="505"/>
    </location>
</feature>
<evidence type="ECO:0000313" key="3">
    <source>
        <dbReference type="Proteomes" id="UP000245946"/>
    </source>
</evidence>
<evidence type="ECO:0000313" key="2">
    <source>
        <dbReference type="EMBL" id="PWN99234.1"/>
    </source>
</evidence>
<dbReference type="PANTHER" id="PTHR15633">
    <property type="entry name" value="NUCLEOLAR PROTEIN 11"/>
    <property type="match status" value="1"/>
</dbReference>
<dbReference type="STRING" id="58919.A0A316ZDX3"/>
<gene>
    <name evidence="2" type="ORF">FA09DRAFT_329159</name>
</gene>
<evidence type="ECO:0000256" key="1">
    <source>
        <dbReference type="SAM" id="MobiDB-lite"/>
    </source>
</evidence>
<feature type="region of interest" description="Disordered" evidence="1">
    <location>
        <begin position="669"/>
        <end position="695"/>
    </location>
</feature>
<dbReference type="InterPro" id="IPR042859">
    <property type="entry name" value="NOL11"/>
</dbReference>
<dbReference type="GO" id="GO:0005730">
    <property type="term" value="C:nucleolus"/>
    <property type="evidence" value="ECO:0007669"/>
    <property type="project" value="TreeGrafter"/>
</dbReference>
<feature type="compositionally biased region" description="Acidic residues" evidence="1">
    <location>
        <begin position="480"/>
        <end position="490"/>
    </location>
</feature>
<proteinExistence type="predicted"/>
<dbReference type="PANTHER" id="PTHR15633:SF2">
    <property type="entry name" value="NUCLEOLAR PROTEIN 11"/>
    <property type="match status" value="1"/>
</dbReference>
<dbReference type="GO" id="GO:0003723">
    <property type="term" value="F:RNA binding"/>
    <property type="evidence" value="ECO:0007669"/>
    <property type="project" value="TreeGrafter"/>
</dbReference>
<dbReference type="GO" id="GO:0030490">
    <property type="term" value="P:maturation of SSU-rRNA"/>
    <property type="evidence" value="ECO:0007669"/>
    <property type="project" value="InterPro"/>
</dbReference>
<accession>A0A316ZDX3</accession>
<dbReference type="GeneID" id="37269601"/>
<dbReference type="OrthoDB" id="4349954at2759"/>
<feature type="region of interest" description="Disordered" evidence="1">
    <location>
        <begin position="787"/>
        <end position="815"/>
    </location>
</feature>
<organism evidence="2 3">
    <name type="scientific">Tilletiopsis washingtonensis</name>
    <dbReference type="NCBI Taxonomy" id="58919"/>
    <lineage>
        <taxon>Eukaryota</taxon>
        <taxon>Fungi</taxon>
        <taxon>Dikarya</taxon>
        <taxon>Basidiomycota</taxon>
        <taxon>Ustilaginomycotina</taxon>
        <taxon>Exobasidiomycetes</taxon>
        <taxon>Entylomatales</taxon>
        <taxon>Entylomatales incertae sedis</taxon>
        <taxon>Tilletiopsis</taxon>
    </lineage>
</organism>
<dbReference type="RefSeq" id="XP_025599513.1">
    <property type="nucleotide sequence ID" value="XM_025742057.1"/>
</dbReference>
<dbReference type="Proteomes" id="UP000245946">
    <property type="component" value="Unassembled WGS sequence"/>
</dbReference>
<dbReference type="EMBL" id="KZ819289">
    <property type="protein sequence ID" value="PWN99234.1"/>
    <property type="molecule type" value="Genomic_DNA"/>
</dbReference>
<protein>
    <submittedName>
        <fullName evidence="2">Uncharacterized protein</fullName>
    </submittedName>
</protein>
<reference evidence="2 3" key="1">
    <citation type="journal article" date="2018" name="Mol. Biol. Evol.">
        <title>Broad Genomic Sampling Reveals a Smut Pathogenic Ancestry of the Fungal Clade Ustilaginomycotina.</title>
        <authorList>
            <person name="Kijpornyongpan T."/>
            <person name="Mondo S.J."/>
            <person name="Barry K."/>
            <person name="Sandor L."/>
            <person name="Lee J."/>
            <person name="Lipzen A."/>
            <person name="Pangilinan J."/>
            <person name="LaButti K."/>
            <person name="Hainaut M."/>
            <person name="Henrissat B."/>
            <person name="Grigoriev I.V."/>
            <person name="Spatafora J.W."/>
            <person name="Aime M.C."/>
        </authorList>
    </citation>
    <scope>NUCLEOTIDE SEQUENCE [LARGE SCALE GENOMIC DNA]</scope>
    <source>
        <strain evidence="2 3">MCA 4186</strain>
    </source>
</reference>
<feature type="compositionally biased region" description="Low complexity" evidence="1">
    <location>
        <begin position="491"/>
        <end position="505"/>
    </location>
</feature>
<sequence>MAAAQLAAPALDVPTLLSSSPARRRTHTGPTLPGHVFRVPSLGLAAGAAQPAEASTSAAVASDDVEPKRIRGAAVWAGAGEVHVVEHETADPISTHLLGSIVPNAAAPVVLLGPERRQQLTFLAARDEKGESLFRWAEVEGQVTRTSVELSASAASLHATATALLLSYSSGALAFYSLALEPLGHFDAPLPARQVSVLAHSCGKSALEVVPSLPRGHSLLVTLSCDVPAAEVRGSKKKGSSADAVASAASIVVQHVGPQGASGVLREIPTGLAPSDIVAACAGGRFVTLLTRTGALQQIELVASLETRTTTLQLLSAPTAPSLLSINSFGTVLLYSASSLSLISPPHGAVLAATDLDLPAALSTAAPESTVVSRIGGGALLTLNYASGARAVLFVPAEAHNPSLRWATSCVELTRAAIAGPDAARSTSHAAVAALSSAGKDGSAMDEAWSNWVRAETARLKKDAADEQAASAGQNGVAPESDDSDGDEEASGAAQQAAQAKARASLSPHLTHDIVSTVLALALPLQNDGPYARKTVQYLLMRRAVSERMMPQATPSIIARLLALGDWETALTAARLVPDVSEQDLVALITGSLRTEATALPRGNTLPQLPATLPFVLSALAVAPLSTAVMRTELRRAISDAAEVHSILAVLNGWLRLRARLPFSASSFSGPETKKGALPGRKKKQTKTKDRGADGASVPRLEQLVSLTTLLLDAYFPLLLQTASTHALLASLGRSLSLHLASCTQLSTLRGPLAAFARLEADTAALREKEAASRVLRRQRGLREAKAARQSAAAGVSETGGGLGTQPERSARSQKYEASALVGPYVAEALQL</sequence>